<organism evidence="2 3">
    <name type="scientific">Pseudomonas auratipiscis</name>
    <dbReference type="NCBI Taxonomy" id="3115853"/>
    <lineage>
        <taxon>Bacteria</taxon>
        <taxon>Pseudomonadati</taxon>
        <taxon>Pseudomonadota</taxon>
        <taxon>Gammaproteobacteria</taxon>
        <taxon>Pseudomonadales</taxon>
        <taxon>Pseudomonadaceae</taxon>
        <taxon>Pseudomonas</taxon>
    </lineage>
</organism>
<keyword evidence="1" id="KW-1133">Transmembrane helix</keyword>
<dbReference type="RefSeq" id="WP_330079978.1">
    <property type="nucleotide sequence ID" value="NZ_JAZDCU010000014.1"/>
</dbReference>
<gene>
    <name evidence="2" type="ORF">V0R53_15900</name>
</gene>
<name>A0AB35WXM4_9PSED</name>
<dbReference type="AlphaFoldDB" id="A0AB35WXM4"/>
<reference evidence="2 3" key="1">
    <citation type="submission" date="2024-01" db="EMBL/GenBank/DDBJ databases">
        <title>Unpublished Manusciprt.</title>
        <authorList>
            <person name="Duman M."/>
            <person name="Valdes E.G."/>
            <person name="Ajmi N."/>
            <person name="Altun S."/>
            <person name="Saticioglu I.B."/>
        </authorList>
    </citation>
    <scope>NUCLEOTIDE SEQUENCE [LARGE SCALE GENOMIC DNA]</scope>
    <source>
        <strain evidence="2 3">120P</strain>
    </source>
</reference>
<evidence type="ECO:0000313" key="3">
    <source>
        <dbReference type="Proteomes" id="UP001307839"/>
    </source>
</evidence>
<evidence type="ECO:0000313" key="2">
    <source>
        <dbReference type="EMBL" id="MEE1867876.1"/>
    </source>
</evidence>
<keyword evidence="3" id="KW-1185">Reference proteome</keyword>
<accession>A0AB35WXM4</accession>
<sequence length="428" mass="47616">MSDVAFSATGLVMTGSILLHGGFHAKGLVQFTGARIEGDLICEKDAVFEGDEHNSLIAVRCVLTGKVRLGKGFHAHKSVNFTDARIAAGFDGCGAWFEGKTGASLVLDRAQVSGPLLLRALQNKLANASFVGAKVTELDDDEHTWGENLALNGFVYGALSARAPVNPKFRSAWLRQQIPSLEKDRPATELAKDFRPQPWRQLQRVLVEMGHTAEARELGIIYEQQLRAIGHVGQPPKGWPTWIAAIYSRIALGLHALYGLLTGYGYRPMQLLFWFVGIWLSCASVFWYAAAQHGVFAPSNPMVFQNLAYLDCRPDRGEAWRLLNPGQETDPNFYGQGNWYLCDSLREEYTGFSPLAYSLDVLMPLVDLQQEADWAPLVPTPKQGFWDEFTAFGWKHFVRLLIWFEILVGWGISLLMVAIVSGLARRSE</sequence>
<feature type="transmembrane region" description="Helical" evidence="1">
    <location>
        <begin position="239"/>
        <end position="259"/>
    </location>
</feature>
<protein>
    <submittedName>
        <fullName evidence="2">Membrane-associated oxidoreductase</fullName>
    </submittedName>
</protein>
<comment type="caution">
    <text evidence="2">The sequence shown here is derived from an EMBL/GenBank/DDBJ whole genome shotgun (WGS) entry which is preliminary data.</text>
</comment>
<feature type="transmembrane region" description="Helical" evidence="1">
    <location>
        <begin position="271"/>
        <end position="290"/>
    </location>
</feature>
<dbReference type="Proteomes" id="UP001307839">
    <property type="component" value="Unassembled WGS sequence"/>
</dbReference>
<proteinExistence type="predicted"/>
<feature type="transmembrane region" description="Helical" evidence="1">
    <location>
        <begin position="400"/>
        <end position="424"/>
    </location>
</feature>
<keyword evidence="1" id="KW-0472">Membrane</keyword>
<evidence type="ECO:0000256" key="1">
    <source>
        <dbReference type="SAM" id="Phobius"/>
    </source>
</evidence>
<dbReference type="EMBL" id="JAZDQP010000010">
    <property type="protein sequence ID" value="MEE1867876.1"/>
    <property type="molecule type" value="Genomic_DNA"/>
</dbReference>
<keyword evidence="1" id="KW-0812">Transmembrane</keyword>